<dbReference type="Proteomes" id="UP000641588">
    <property type="component" value="Unassembled WGS sequence"/>
</dbReference>
<organism evidence="1 2">
    <name type="scientific">Paenibacillus foliorum</name>
    <dbReference type="NCBI Taxonomy" id="2654974"/>
    <lineage>
        <taxon>Bacteria</taxon>
        <taxon>Bacillati</taxon>
        <taxon>Bacillota</taxon>
        <taxon>Bacilli</taxon>
        <taxon>Bacillales</taxon>
        <taxon>Paenibacillaceae</taxon>
        <taxon>Paenibacillus</taxon>
    </lineage>
</organism>
<protein>
    <submittedName>
        <fullName evidence="1">DUF2691 family protein</fullName>
    </submittedName>
</protein>
<evidence type="ECO:0000313" key="1">
    <source>
        <dbReference type="EMBL" id="NOU91935.1"/>
    </source>
</evidence>
<sequence length="70" mass="7920">MKRGLSFEIPNEYGRFLGEVLKPIDVSAFNWYIGCEESYFIENGTLEALLFPGEINGFRGCRHGLEATLC</sequence>
<proteinExistence type="predicted"/>
<dbReference type="RefSeq" id="WP_171650111.1">
    <property type="nucleotide sequence ID" value="NZ_WHOD01000005.1"/>
</dbReference>
<evidence type="ECO:0000313" key="2">
    <source>
        <dbReference type="Proteomes" id="UP000641588"/>
    </source>
</evidence>
<accession>A0A972GSG8</accession>
<gene>
    <name evidence="1" type="ORF">GC093_01615</name>
</gene>
<comment type="caution">
    <text evidence="1">The sequence shown here is derived from an EMBL/GenBank/DDBJ whole genome shotgun (WGS) entry which is preliminary data.</text>
</comment>
<dbReference type="InterPro" id="IPR020216">
    <property type="entry name" value="Uncharacterised_YncE"/>
</dbReference>
<dbReference type="Pfam" id="PF10903">
    <property type="entry name" value="DUF2691"/>
    <property type="match status" value="1"/>
</dbReference>
<name>A0A972GSG8_9BACL</name>
<reference evidence="1" key="1">
    <citation type="submission" date="2019-10" db="EMBL/GenBank/DDBJ databases">
        <title>Description of Paenibacillus glebae sp. nov.</title>
        <authorList>
            <person name="Carlier A."/>
            <person name="Qi S."/>
        </authorList>
    </citation>
    <scope>NUCLEOTIDE SEQUENCE</scope>
    <source>
        <strain evidence="1">LMG 31456</strain>
    </source>
</reference>
<dbReference type="EMBL" id="WHOD01000005">
    <property type="protein sequence ID" value="NOU91935.1"/>
    <property type="molecule type" value="Genomic_DNA"/>
</dbReference>
<dbReference type="AlphaFoldDB" id="A0A972GSG8"/>
<keyword evidence="2" id="KW-1185">Reference proteome</keyword>